<feature type="binding site" evidence="9">
    <location>
        <position position="171"/>
    </location>
    <ligand>
        <name>Mg(2+)</name>
        <dbReference type="ChEBI" id="CHEBI:18420"/>
    </ligand>
</feature>
<evidence type="ECO:0000256" key="6">
    <source>
        <dbReference type="ARBA" id="ARBA00022801"/>
    </source>
</evidence>
<evidence type="ECO:0000259" key="12">
    <source>
        <dbReference type="PROSITE" id="PS51883"/>
    </source>
</evidence>
<keyword evidence="5 9" id="KW-0547">Nucleotide-binding</keyword>
<keyword evidence="4 9" id="KW-0479">Metal-binding</keyword>
<dbReference type="GO" id="GO:0005525">
    <property type="term" value="F:GTP binding"/>
    <property type="evidence" value="ECO:0007669"/>
    <property type="project" value="UniProtKB-UniRule"/>
</dbReference>
<gene>
    <name evidence="9" type="primary">obg</name>
    <name evidence="13" type="ORF">AVDCRST_MAG17-813</name>
</gene>
<comment type="subcellular location">
    <subcellularLocation>
        <location evidence="9">Cytoplasm</location>
    </subcellularLocation>
</comment>
<dbReference type="EMBL" id="CADCVV010000062">
    <property type="protein sequence ID" value="CAA9491691.1"/>
    <property type="molecule type" value="Genomic_DNA"/>
</dbReference>
<dbReference type="InterPro" id="IPR015349">
    <property type="entry name" value="OCT_dom"/>
</dbReference>
<evidence type="ECO:0000256" key="7">
    <source>
        <dbReference type="ARBA" id="ARBA00022842"/>
    </source>
</evidence>
<dbReference type="PANTHER" id="PTHR11702:SF31">
    <property type="entry name" value="MITOCHONDRIAL RIBOSOME-ASSOCIATED GTPASE 2"/>
    <property type="match status" value="1"/>
</dbReference>
<dbReference type="HAMAP" id="MF_01454">
    <property type="entry name" value="GTPase_Obg"/>
    <property type="match status" value="1"/>
</dbReference>
<dbReference type="Pfam" id="PF01926">
    <property type="entry name" value="MMR_HSR1"/>
    <property type="match status" value="1"/>
</dbReference>
<reference evidence="13" key="1">
    <citation type="submission" date="2020-02" db="EMBL/GenBank/DDBJ databases">
        <authorList>
            <person name="Meier V. D."/>
        </authorList>
    </citation>
    <scope>NUCLEOTIDE SEQUENCE</scope>
    <source>
        <strain evidence="13">AVDCRST_MAG17</strain>
    </source>
</reference>
<dbReference type="PANTHER" id="PTHR11702">
    <property type="entry name" value="DEVELOPMENTALLY REGULATED GTP-BINDING PROTEIN-RELATED"/>
    <property type="match status" value="1"/>
</dbReference>
<dbReference type="SUPFAM" id="SSF82051">
    <property type="entry name" value="Obg GTP-binding protein N-terminal domain"/>
    <property type="match status" value="1"/>
</dbReference>
<dbReference type="GO" id="GO:0000287">
    <property type="term" value="F:magnesium ion binding"/>
    <property type="evidence" value="ECO:0007669"/>
    <property type="project" value="InterPro"/>
</dbReference>
<comment type="cofactor">
    <cofactor evidence="1 9">
        <name>Mg(2+)</name>
        <dbReference type="ChEBI" id="CHEBI:18420"/>
    </cofactor>
</comment>
<dbReference type="InterPro" id="IPR045086">
    <property type="entry name" value="OBG_GTPase"/>
</dbReference>
<keyword evidence="3 9" id="KW-0963">Cytoplasm</keyword>
<dbReference type="GO" id="GO:0005737">
    <property type="term" value="C:cytoplasm"/>
    <property type="evidence" value="ECO:0007669"/>
    <property type="project" value="UniProtKB-SubCell"/>
</dbReference>
<evidence type="ECO:0000256" key="1">
    <source>
        <dbReference type="ARBA" id="ARBA00001946"/>
    </source>
</evidence>
<dbReference type="Gene3D" id="3.40.50.300">
    <property type="entry name" value="P-loop containing nucleotide triphosphate hydrolases"/>
    <property type="match status" value="1"/>
</dbReference>
<dbReference type="SUPFAM" id="SSF52540">
    <property type="entry name" value="P-loop containing nucleoside triphosphate hydrolases"/>
    <property type="match status" value="1"/>
</dbReference>
<feature type="domain" description="OBG-type G" evidence="10">
    <location>
        <begin position="158"/>
        <end position="331"/>
    </location>
</feature>
<dbReference type="GO" id="GO:0042254">
    <property type="term" value="P:ribosome biogenesis"/>
    <property type="evidence" value="ECO:0007669"/>
    <property type="project" value="UniProtKB-UniRule"/>
</dbReference>
<feature type="binding site" evidence="9">
    <location>
        <begin position="189"/>
        <end position="193"/>
    </location>
    <ligand>
        <name>GTP</name>
        <dbReference type="ChEBI" id="CHEBI:37565"/>
    </ligand>
</feature>
<dbReference type="InterPro" id="IPR006169">
    <property type="entry name" value="GTP1_OBG_dom"/>
</dbReference>
<proteinExistence type="inferred from homology"/>
<dbReference type="NCBIfam" id="NF008955">
    <property type="entry name" value="PRK12297.1"/>
    <property type="match status" value="1"/>
</dbReference>
<comment type="subunit">
    <text evidence="9">Monomer.</text>
</comment>
<dbReference type="InterPro" id="IPR036726">
    <property type="entry name" value="GTP1_OBG_dom_sf"/>
</dbReference>
<dbReference type="Gene3D" id="3.30.300.350">
    <property type="entry name" value="GTP-binding protein OBG, C-terminal domain"/>
    <property type="match status" value="1"/>
</dbReference>
<dbReference type="InterPro" id="IPR027417">
    <property type="entry name" value="P-loop_NTPase"/>
</dbReference>
<dbReference type="PRINTS" id="PR00326">
    <property type="entry name" value="GTP1OBG"/>
</dbReference>
<dbReference type="InterPro" id="IPR006073">
    <property type="entry name" value="GTP-bd"/>
</dbReference>
<dbReference type="PROSITE" id="PS00905">
    <property type="entry name" value="GTP1_OBG"/>
    <property type="match status" value="1"/>
</dbReference>
<dbReference type="FunFam" id="2.70.210.12:FF:000001">
    <property type="entry name" value="GTPase Obg"/>
    <property type="match status" value="1"/>
</dbReference>
<evidence type="ECO:0000256" key="8">
    <source>
        <dbReference type="ARBA" id="ARBA00023134"/>
    </source>
</evidence>
<dbReference type="Pfam" id="PF09269">
    <property type="entry name" value="DUF1967"/>
    <property type="match status" value="1"/>
</dbReference>
<evidence type="ECO:0000256" key="4">
    <source>
        <dbReference type="ARBA" id="ARBA00022723"/>
    </source>
</evidence>
<feature type="binding site" evidence="9">
    <location>
        <begin position="164"/>
        <end position="171"/>
    </location>
    <ligand>
        <name>GTP</name>
        <dbReference type="ChEBI" id="CHEBI:37565"/>
    </ligand>
</feature>
<dbReference type="NCBIfam" id="TIGR02729">
    <property type="entry name" value="Obg_CgtA"/>
    <property type="match status" value="1"/>
</dbReference>
<feature type="domain" description="OCT" evidence="11">
    <location>
        <begin position="353"/>
        <end position="431"/>
    </location>
</feature>
<keyword evidence="6 9" id="KW-0378">Hydrolase</keyword>
<dbReference type="PROSITE" id="PS51883">
    <property type="entry name" value="OBG"/>
    <property type="match status" value="1"/>
</dbReference>
<sequence length="436" mass="45633">MLSDRAKIFVQAGAGGNGVVSFRREAHVPRGGPDGGDGGRGADVVLVCDPSLRDLAHFRRRAHFKAARGGHGEGANRHGASPAELQIAVAPGTVVDDPLHEARYDLRVAGERAVVAQGGSGGRGNRRFATPTRQAPRFAERGLPGEEGWIELRLKLLADAGLVGLPNAGKSSLLARLTRAHPRVAEYPFTTLEPVLGVLEGEERQLVMADIPGLIEGAHEGAGLGHDFLAHIERTRLLVHVLDLAPVDGSDPVANHATVEAELAGHGAGLEGLPRVLCLSKADLVPPEQAEVAAADWRERLGESVCEVLVTSAATGQGLEELGAAVLRAVPPPAEDPDRPGEAPLPTAAHRVYRPGGGESFDVAPSPNGGFRVTGAAVERLVARHDLENPDALRYLEERLRGLGVVRALEAAGFTPGDDVEIAGTVFELDPGAPLT</sequence>
<evidence type="ECO:0000256" key="3">
    <source>
        <dbReference type="ARBA" id="ARBA00022490"/>
    </source>
</evidence>
<comment type="function">
    <text evidence="9">An essential GTPase which binds GTP, GDP and possibly (p)ppGpp with moderate affinity, with high nucleotide exchange rates and a fairly low GTP hydrolysis rate. Plays a role in control of the cell cycle, stress response, ribosome biogenesis and in those bacteria that undergo differentiation, in morphogenesis control.</text>
</comment>
<protein>
    <recommendedName>
        <fullName evidence="9">GTPase Obg</fullName>
        <ecNumber evidence="9">3.6.5.-</ecNumber>
    </recommendedName>
    <alternativeName>
        <fullName evidence="9">GTP-binding protein Obg</fullName>
    </alternativeName>
</protein>
<dbReference type="CDD" id="cd01898">
    <property type="entry name" value="Obg"/>
    <property type="match status" value="1"/>
</dbReference>
<dbReference type="SUPFAM" id="SSF102741">
    <property type="entry name" value="Obg GTP-binding protein C-terminal domain"/>
    <property type="match status" value="1"/>
</dbReference>
<dbReference type="NCBIfam" id="NF008956">
    <property type="entry name" value="PRK12299.1"/>
    <property type="match status" value="1"/>
</dbReference>
<dbReference type="InterPro" id="IPR006074">
    <property type="entry name" value="GTP1-OBG_CS"/>
</dbReference>
<dbReference type="Gene3D" id="2.70.210.12">
    <property type="entry name" value="GTP1/OBG domain"/>
    <property type="match status" value="1"/>
</dbReference>
<keyword evidence="8 9" id="KW-0342">GTP-binding</keyword>
<name>A0A6J4S7X1_9ACTN</name>
<comment type="similarity">
    <text evidence="2 9">Belongs to the TRAFAC class OBG-HflX-like GTPase superfamily. OBG GTPase family.</text>
</comment>
<evidence type="ECO:0000259" key="11">
    <source>
        <dbReference type="PROSITE" id="PS51881"/>
    </source>
</evidence>
<organism evidence="13">
    <name type="scientific">uncultured Solirubrobacterales bacterium</name>
    <dbReference type="NCBI Taxonomy" id="768556"/>
    <lineage>
        <taxon>Bacteria</taxon>
        <taxon>Bacillati</taxon>
        <taxon>Actinomycetota</taxon>
        <taxon>Thermoleophilia</taxon>
        <taxon>Solirubrobacterales</taxon>
        <taxon>environmental samples</taxon>
    </lineage>
</organism>
<feature type="binding site" evidence="9">
    <location>
        <begin position="210"/>
        <end position="213"/>
    </location>
    <ligand>
        <name>GTP</name>
        <dbReference type="ChEBI" id="CHEBI:37565"/>
    </ligand>
</feature>
<evidence type="ECO:0000259" key="10">
    <source>
        <dbReference type="PROSITE" id="PS51710"/>
    </source>
</evidence>
<dbReference type="EC" id="3.6.5.-" evidence="9"/>
<feature type="domain" description="Obg" evidence="12">
    <location>
        <begin position="1"/>
        <end position="157"/>
    </location>
</feature>
<dbReference type="NCBIfam" id="TIGR03595">
    <property type="entry name" value="Obg_CgtA_exten"/>
    <property type="match status" value="1"/>
</dbReference>
<keyword evidence="7 9" id="KW-0460">Magnesium</keyword>
<feature type="binding site" evidence="9">
    <location>
        <begin position="280"/>
        <end position="283"/>
    </location>
    <ligand>
        <name>GTP</name>
        <dbReference type="ChEBI" id="CHEBI:37565"/>
    </ligand>
</feature>
<dbReference type="InterPro" id="IPR036346">
    <property type="entry name" value="GTP-bd_prot_GTP1/OBG_C_sf"/>
</dbReference>
<dbReference type="Pfam" id="PF01018">
    <property type="entry name" value="GTP1_OBG"/>
    <property type="match status" value="1"/>
</dbReference>
<evidence type="ECO:0000256" key="2">
    <source>
        <dbReference type="ARBA" id="ARBA00007699"/>
    </source>
</evidence>
<dbReference type="PROSITE" id="PS51710">
    <property type="entry name" value="G_OBG"/>
    <property type="match status" value="1"/>
</dbReference>
<dbReference type="PROSITE" id="PS51881">
    <property type="entry name" value="OCT"/>
    <property type="match status" value="1"/>
</dbReference>
<evidence type="ECO:0000256" key="5">
    <source>
        <dbReference type="ARBA" id="ARBA00022741"/>
    </source>
</evidence>
<feature type="binding site" evidence="9">
    <location>
        <begin position="312"/>
        <end position="314"/>
    </location>
    <ligand>
        <name>GTP</name>
        <dbReference type="ChEBI" id="CHEBI:37565"/>
    </ligand>
</feature>
<feature type="binding site" evidence="9">
    <location>
        <position position="191"/>
    </location>
    <ligand>
        <name>Mg(2+)</name>
        <dbReference type="ChEBI" id="CHEBI:18420"/>
    </ligand>
</feature>
<dbReference type="AlphaFoldDB" id="A0A6J4S7X1"/>
<dbReference type="InterPro" id="IPR031167">
    <property type="entry name" value="G_OBG"/>
</dbReference>
<evidence type="ECO:0000256" key="9">
    <source>
        <dbReference type="HAMAP-Rule" id="MF_01454"/>
    </source>
</evidence>
<dbReference type="GO" id="GO:0003924">
    <property type="term" value="F:GTPase activity"/>
    <property type="evidence" value="ECO:0007669"/>
    <property type="project" value="UniProtKB-UniRule"/>
</dbReference>
<accession>A0A6J4S7X1</accession>
<dbReference type="InterPro" id="IPR014100">
    <property type="entry name" value="GTP-bd_Obg/CgtA"/>
</dbReference>
<evidence type="ECO:0000313" key="13">
    <source>
        <dbReference type="EMBL" id="CAA9491691.1"/>
    </source>
</evidence>